<protein>
    <recommendedName>
        <fullName evidence="7">Pentapeptide MXKDX repeat protein</fullName>
    </recommendedName>
</protein>
<evidence type="ECO:0000313" key="3">
    <source>
        <dbReference type="EMBL" id="KEY17975.1"/>
    </source>
</evidence>
<organism evidence="4 6">
    <name type="scientific">Kaistella antarctica</name>
    <dbReference type="NCBI Taxonomy" id="266748"/>
    <lineage>
        <taxon>Bacteria</taxon>
        <taxon>Pseudomonadati</taxon>
        <taxon>Bacteroidota</taxon>
        <taxon>Flavobacteriia</taxon>
        <taxon>Flavobacteriales</taxon>
        <taxon>Weeksellaceae</taxon>
        <taxon>Chryseobacterium group</taxon>
        <taxon>Kaistella</taxon>
    </lineage>
</organism>
<evidence type="ECO:0000313" key="6">
    <source>
        <dbReference type="Proteomes" id="UP000270036"/>
    </source>
</evidence>
<keyword evidence="5" id="KW-1185">Reference proteome</keyword>
<dbReference type="Proteomes" id="UP000270036">
    <property type="component" value="Chromosome"/>
</dbReference>
<proteinExistence type="predicted"/>
<evidence type="ECO:0000256" key="2">
    <source>
        <dbReference type="SAM" id="SignalP"/>
    </source>
</evidence>
<gene>
    <name evidence="3" type="ORF">HY04_05465</name>
    <name evidence="4" type="ORF">NCTC13489_02107</name>
</gene>
<dbReference type="EMBL" id="LR134441">
    <property type="protein sequence ID" value="VEI00426.1"/>
    <property type="molecule type" value="Genomic_DNA"/>
</dbReference>
<feature type="compositionally biased region" description="Polar residues" evidence="1">
    <location>
        <begin position="93"/>
        <end position="103"/>
    </location>
</feature>
<evidence type="ECO:0008006" key="7">
    <source>
        <dbReference type="Google" id="ProtNLM"/>
    </source>
</evidence>
<keyword evidence="2" id="KW-0732">Signal</keyword>
<feature type="signal peptide" evidence="2">
    <location>
        <begin position="1"/>
        <end position="20"/>
    </location>
</feature>
<dbReference type="AlphaFoldDB" id="A0A448NSW8"/>
<evidence type="ECO:0000313" key="4">
    <source>
        <dbReference type="EMBL" id="VEI00426.1"/>
    </source>
</evidence>
<dbReference type="KEGG" id="cant:NCTC13489_02107"/>
<sequence length="103" mass="11691">MKKSMLAIVFLAAGITFATAQEKEATKLQKAPKTATLKKSDAKVQSTEMMTEEEMKKEEEMMKTEKKEIKADDRKKEEQMKMKNNDDAKATEDTLNTQPVMKG</sequence>
<evidence type="ECO:0000313" key="5">
    <source>
        <dbReference type="Proteomes" id="UP000028349"/>
    </source>
</evidence>
<feature type="chain" id="PRO_5019506094" description="Pentapeptide MXKDX repeat protein" evidence="2">
    <location>
        <begin position="21"/>
        <end position="103"/>
    </location>
</feature>
<reference evidence="4 6" key="2">
    <citation type="submission" date="2018-12" db="EMBL/GenBank/DDBJ databases">
        <authorList>
            <consortium name="Pathogen Informatics"/>
        </authorList>
    </citation>
    <scope>NUCLEOTIDE SEQUENCE [LARGE SCALE GENOMIC DNA]</scope>
    <source>
        <strain evidence="4 6">NCTC13489</strain>
    </source>
</reference>
<dbReference type="EMBL" id="JPEP01000002">
    <property type="protein sequence ID" value="KEY17975.1"/>
    <property type="molecule type" value="Genomic_DNA"/>
</dbReference>
<reference evidence="3 5" key="1">
    <citation type="submission" date="2014-07" db="EMBL/GenBank/DDBJ databases">
        <authorList>
            <person name="Pisani N.G."/>
            <person name="Newman J.D."/>
        </authorList>
    </citation>
    <scope>NUCLEOTIDE SEQUENCE [LARGE SCALE GENOMIC DNA]</scope>
    <source>
        <strain evidence="3 5">LMG 24720</strain>
    </source>
</reference>
<feature type="region of interest" description="Disordered" evidence="1">
    <location>
        <begin position="26"/>
        <end position="103"/>
    </location>
</feature>
<accession>A0A448NSW8</accession>
<dbReference type="RefSeq" id="WP_034717942.1">
    <property type="nucleotide sequence ID" value="NZ_FOIX01000001.1"/>
</dbReference>
<dbReference type="Proteomes" id="UP000028349">
    <property type="component" value="Unassembled WGS sequence"/>
</dbReference>
<feature type="compositionally biased region" description="Basic and acidic residues" evidence="1">
    <location>
        <begin position="53"/>
        <end position="92"/>
    </location>
</feature>
<evidence type="ECO:0000256" key="1">
    <source>
        <dbReference type="SAM" id="MobiDB-lite"/>
    </source>
</evidence>
<name>A0A448NSW8_9FLAO</name>